<gene>
    <name evidence="1" type="ORF">K3G42_015555</name>
</gene>
<comment type="caution">
    <text evidence="1">The sequence shown here is derived from an EMBL/GenBank/DDBJ whole genome shotgun (WGS) entry which is preliminary data.</text>
</comment>
<reference evidence="1" key="1">
    <citation type="submission" date="2021-08" db="EMBL/GenBank/DDBJ databases">
        <title>The first chromosome-level gecko genome reveals the dynamic sex chromosomes of Neotropical dwarf geckos (Sphaerodactylidae: Sphaerodactylus).</title>
        <authorList>
            <person name="Pinto B.J."/>
            <person name="Keating S.E."/>
            <person name="Gamble T."/>
        </authorList>
    </citation>
    <scope>NUCLEOTIDE SEQUENCE</scope>
    <source>
        <strain evidence="1">TG3544</strain>
    </source>
</reference>
<evidence type="ECO:0000313" key="2">
    <source>
        <dbReference type="Proteomes" id="UP000827872"/>
    </source>
</evidence>
<evidence type="ECO:0000313" key="1">
    <source>
        <dbReference type="EMBL" id="KAH8010879.1"/>
    </source>
</evidence>
<dbReference type="Proteomes" id="UP000827872">
    <property type="component" value="Linkage Group LG11"/>
</dbReference>
<proteinExistence type="predicted"/>
<accession>A0ACB8FV79</accession>
<organism evidence="1 2">
    <name type="scientific">Sphaerodactylus townsendi</name>
    <dbReference type="NCBI Taxonomy" id="933632"/>
    <lineage>
        <taxon>Eukaryota</taxon>
        <taxon>Metazoa</taxon>
        <taxon>Chordata</taxon>
        <taxon>Craniata</taxon>
        <taxon>Vertebrata</taxon>
        <taxon>Euteleostomi</taxon>
        <taxon>Lepidosauria</taxon>
        <taxon>Squamata</taxon>
        <taxon>Bifurcata</taxon>
        <taxon>Gekkota</taxon>
        <taxon>Sphaerodactylidae</taxon>
        <taxon>Sphaerodactylus</taxon>
    </lineage>
</organism>
<keyword evidence="2" id="KW-1185">Reference proteome</keyword>
<dbReference type="EMBL" id="CM037624">
    <property type="protein sequence ID" value="KAH8010879.1"/>
    <property type="molecule type" value="Genomic_DNA"/>
</dbReference>
<name>A0ACB8FV79_9SAUR</name>
<sequence>MICTIKNPKHKCRSRISVKMAVTCIDGKSCKNGPSTDWAEVFIYPGTAAQGMKKNYILIFKGGECSKTGLKSTMFQEIKSWRRRQISELFFPIIHCGIPSLISANTFHTVALFVFLYVCLCVIVCHYIAQLYVHIFFPLFLLIG</sequence>
<protein>
    <submittedName>
        <fullName evidence="1">Uncharacterized protein</fullName>
    </submittedName>
</protein>